<protein>
    <recommendedName>
        <fullName evidence="3">Transposase</fullName>
    </recommendedName>
</protein>
<dbReference type="KEGG" id="gsn:YC6258_03648"/>
<dbReference type="HOGENOM" id="CLU_3234249_0_0_6"/>
<proteinExistence type="predicted"/>
<name>A0A0C5VZ36_9GAMM</name>
<dbReference type="EMBL" id="CP007142">
    <property type="protein sequence ID" value="AJQ95684.1"/>
    <property type="molecule type" value="Genomic_DNA"/>
</dbReference>
<evidence type="ECO:0000313" key="1">
    <source>
        <dbReference type="EMBL" id="AJQ95684.1"/>
    </source>
</evidence>
<accession>A0A0C5VZ36</accession>
<evidence type="ECO:0008006" key="3">
    <source>
        <dbReference type="Google" id="ProtNLM"/>
    </source>
</evidence>
<sequence length="43" mass="5026">MTTDQEKQIQAYIIDKTPDQLKMSYALWTRQAVQQLIIQETGV</sequence>
<dbReference type="Proteomes" id="UP000032266">
    <property type="component" value="Chromosome"/>
</dbReference>
<dbReference type="AlphaFoldDB" id="A0A0C5VZ36"/>
<keyword evidence="2" id="KW-1185">Reference proteome</keyword>
<reference evidence="1 2" key="1">
    <citation type="submission" date="2014-01" db="EMBL/GenBank/DDBJ databases">
        <title>Full genme sequencing of cellulolytic bacterium Gynuella sunshinyii YC6258T gen. nov., sp. nov.</title>
        <authorList>
            <person name="Khan H."/>
            <person name="Chung E.J."/>
            <person name="Chung Y.R."/>
        </authorList>
    </citation>
    <scope>NUCLEOTIDE SEQUENCE [LARGE SCALE GENOMIC DNA]</scope>
    <source>
        <strain evidence="1 2">YC6258</strain>
    </source>
</reference>
<evidence type="ECO:0000313" key="2">
    <source>
        <dbReference type="Proteomes" id="UP000032266"/>
    </source>
</evidence>
<gene>
    <name evidence="1" type="ORF">YC6258_03648</name>
</gene>
<organism evidence="1 2">
    <name type="scientific">Gynuella sunshinyii YC6258</name>
    <dbReference type="NCBI Taxonomy" id="1445510"/>
    <lineage>
        <taxon>Bacteria</taxon>
        <taxon>Pseudomonadati</taxon>
        <taxon>Pseudomonadota</taxon>
        <taxon>Gammaproteobacteria</taxon>
        <taxon>Oceanospirillales</taxon>
        <taxon>Saccharospirillaceae</taxon>
        <taxon>Gynuella</taxon>
    </lineage>
</organism>